<dbReference type="Pfam" id="PF00534">
    <property type="entry name" value="Glycos_transf_1"/>
    <property type="match status" value="1"/>
</dbReference>
<dbReference type="EC" id="2.4.-.-" evidence="2"/>
<gene>
    <name evidence="2" type="ORF">PYR84_25380</name>
</gene>
<keyword evidence="2" id="KW-0808">Transferase</keyword>
<dbReference type="InterPro" id="IPR001296">
    <property type="entry name" value="Glyco_trans_1"/>
</dbReference>
<dbReference type="Proteomes" id="UP001219066">
    <property type="component" value="Chromosome"/>
</dbReference>
<dbReference type="GO" id="GO:0016757">
    <property type="term" value="F:glycosyltransferase activity"/>
    <property type="evidence" value="ECO:0007669"/>
    <property type="project" value="UniProtKB-KW"/>
</dbReference>
<protein>
    <submittedName>
        <fullName evidence="2">Glycosyltransferase</fullName>
        <ecNumber evidence="2">2.4.-.-</ecNumber>
    </submittedName>
</protein>
<evidence type="ECO:0000313" key="2">
    <source>
        <dbReference type="EMBL" id="WFF80224.1"/>
    </source>
</evidence>
<name>A0AAX3SJU5_9BURK</name>
<sequence>MSEEKPLRVMWLLNHTTARKFEISMLKKIGVNQIFTPKSFPQDQSFRTASIDYSEDASLEIPKDDLAILNATDWYDGVPEATWELANKYFDVIFFLPMNREALDSLSKHFRGIAILRIYGRDKSASYDLVLNDYIARNGYGGVCIRRMGRRFHFGEAYSHIADTEPPYLRDRRIFLPLGLANAEIKDKWEGKERKIYFVCPEIASSPIYGEIYRNFKKAFEGVPYIVAGAQPISVNDERVLGYVTDDEHAYNMAQSRVMFYHSQEPNHIHYHPFEAIRAGMPLVFMAGGMLDRMGGVGLPGRCKTVVEARRKIEAILAGNQELIQSIRHTQTVLLQSMIPENCEPAWRTGFAQIASRLAEVRAEQAMRPSAARKKRIAVVLPVAYRGGSLRGVQALAHAIHMGSHQSGDAAEVVFLHPDEPFVYSDSDFDNFPKEIKRRPFKWRTLSSEEASRAMRYAGYENWRPASQHYLVPEDGIRNLQDCNLWIIVSHRMIYPILPLKPVVLMMYDFLQRYVDVIPQRYELMFLSAVRSAEKILVTSEFTRKDALQYAGIESKKVSKVPMLAPEFEIKREIIASLDEKDSYFIWTTNSTPHKNHKNSLEALHIYYEEMDGTLDCRVTGVNSRNILVDTNPQTDSVAKLFRENKLLKRRVKWMGELPDSAYRKTLANAKFIWHSGKSDNGTFSVIEGACLNVPALSSDYPAMREIDEQFSLRMAWMDPESPRDMAKKLKMMENNITVRRDMLPSEALLRAQSMENHAEKYWQEVRACL</sequence>
<dbReference type="Gene3D" id="3.40.50.2000">
    <property type="entry name" value="Glycogen Phosphorylase B"/>
    <property type="match status" value="1"/>
</dbReference>
<dbReference type="SUPFAM" id="SSF53756">
    <property type="entry name" value="UDP-Glycosyltransferase/glycogen phosphorylase"/>
    <property type="match status" value="1"/>
</dbReference>
<keyword evidence="2" id="KW-0328">Glycosyltransferase</keyword>
<reference evidence="2" key="1">
    <citation type="submission" date="2023-03" db="EMBL/GenBank/DDBJ databases">
        <title>Synergistic degradation of erythromycin by symbiotic bacteria Ery-6A and Ery-6B and application in simulated water remediation.</title>
        <authorList>
            <person name="Xu S."/>
        </authorList>
    </citation>
    <scope>NUCLEOTIDE SEQUENCE</scope>
    <source>
        <strain evidence="2">Ery-6A</strain>
    </source>
</reference>
<dbReference type="PANTHER" id="PTHR46401:SF8">
    <property type="entry name" value="BLL6006 PROTEIN"/>
    <property type="match status" value="1"/>
</dbReference>
<dbReference type="AlphaFoldDB" id="A0AAX3SJU5"/>
<dbReference type="RefSeq" id="WP_277848943.1">
    <property type="nucleotide sequence ID" value="NZ_CP120956.1"/>
</dbReference>
<evidence type="ECO:0000259" key="1">
    <source>
        <dbReference type="Pfam" id="PF00534"/>
    </source>
</evidence>
<accession>A0AAX3SJU5</accession>
<organism evidence="2 3">
    <name type="scientific">Delftia tsuruhatensis</name>
    <dbReference type="NCBI Taxonomy" id="180282"/>
    <lineage>
        <taxon>Bacteria</taxon>
        <taxon>Pseudomonadati</taxon>
        <taxon>Pseudomonadota</taxon>
        <taxon>Betaproteobacteria</taxon>
        <taxon>Burkholderiales</taxon>
        <taxon>Comamonadaceae</taxon>
        <taxon>Delftia</taxon>
    </lineage>
</organism>
<feature type="domain" description="Glycosyl transferase family 1" evidence="1">
    <location>
        <begin position="578"/>
        <end position="740"/>
    </location>
</feature>
<dbReference type="PANTHER" id="PTHR46401">
    <property type="entry name" value="GLYCOSYLTRANSFERASE WBBK-RELATED"/>
    <property type="match status" value="1"/>
</dbReference>
<evidence type="ECO:0000313" key="3">
    <source>
        <dbReference type="Proteomes" id="UP001219066"/>
    </source>
</evidence>
<proteinExistence type="predicted"/>
<dbReference type="EMBL" id="CP120956">
    <property type="protein sequence ID" value="WFF80224.1"/>
    <property type="molecule type" value="Genomic_DNA"/>
</dbReference>